<name>A0A5C6TV81_9SPHN</name>
<organism evidence="2 3">
    <name type="scientific">Allosphingosinicella ginsenosidimutans</name>
    <dbReference type="NCBI Taxonomy" id="1176539"/>
    <lineage>
        <taxon>Bacteria</taxon>
        <taxon>Pseudomonadati</taxon>
        <taxon>Pseudomonadota</taxon>
        <taxon>Alphaproteobacteria</taxon>
        <taxon>Sphingomonadales</taxon>
        <taxon>Sphingomonadaceae</taxon>
        <taxon>Allosphingosinicella</taxon>
    </lineage>
</organism>
<gene>
    <name evidence="2" type="ORF">FRZ32_08005</name>
</gene>
<comment type="caution">
    <text evidence="2">The sequence shown here is derived from an EMBL/GenBank/DDBJ whole genome shotgun (WGS) entry which is preliminary data.</text>
</comment>
<evidence type="ECO:0000256" key="1">
    <source>
        <dbReference type="SAM" id="SignalP"/>
    </source>
</evidence>
<feature type="signal peptide" evidence="1">
    <location>
        <begin position="1"/>
        <end position="17"/>
    </location>
</feature>
<sequence length="592" mass="66810">MTFLAAALLASAAPAYATPADDFHRIMDAHYQWLLRENPTQATALGVRDYDDRIDDLSPEARAAHVRQARTFRDQIQAIPADALSPTDRVNRAILLRMLGETIEESGFGQRDMLFTTYYGWHQGFAGLATGLPFRDRHDYESYLTRIAQYPRLNDQALAITANAVRGGFVLPCSVLGGYERTISGVIESDPTKSHFYEPFTRPKPSTIGDADWAALQARARQIITEVINPAYRKHLDFYTRDYLPHCARVDSVSAQPNGAAWYALQVREHTTTDLTPQQIHQIGLDEVARIRSEMDRVAREAGYPSREAFIEHLRTDPSYYPTSAEQLMAASALFNKQVDAWLPRLFGRLPRLTFTIREIPAETAEGTTTAYYGSGSPEAGISGTYYVNTSHLDQRPLWEIPALSLHESVPGHHLQIALQQEMDIAPFRRNFTGFTAFTEGWALYAESLGEEMGVYNTPERRMGELSYQMWRACRLVVDTGIHAYGWDKARAIQYMRDNTALTDRNIESEVNRYISWPGQALGYMIGRLKIIELRHRAEQALGPRFDERRFHDAVLANGSVPLDVLEAQINEWIAAEQARPADAAPSQPPRT</sequence>
<protein>
    <submittedName>
        <fullName evidence="2">DUF885 domain-containing protein</fullName>
    </submittedName>
</protein>
<dbReference type="AlphaFoldDB" id="A0A5C6TV81"/>
<dbReference type="RefSeq" id="WP_147043014.1">
    <property type="nucleotide sequence ID" value="NZ_BAABIR010000003.1"/>
</dbReference>
<evidence type="ECO:0000313" key="3">
    <source>
        <dbReference type="Proteomes" id="UP000321249"/>
    </source>
</evidence>
<dbReference type="PANTHER" id="PTHR33361:SF2">
    <property type="entry name" value="DUF885 DOMAIN-CONTAINING PROTEIN"/>
    <property type="match status" value="1"/>
</dbReference>
<dbReference type="InterPro" id="IPR010281">
    <property type="entry name" value="DUF885"/>
</dbReference>
<dbReference type="OrthoDB" id="9763405at2"/>
<dbReference type="PANTHER" id="PTHR33361">
    <property type="entry name" value="GLR0591 PROTEIN"/>
    <property type="match status" value="1"/>
</dbReference>
<reference evidence="2 3" key="1">
    <citation type="journal article" date="2015" name="J. Microbiol.">
        <title>Sphingosinicella ginsenosidimutans sp. nov., with ginsenoside converting activity.</title>
        <authorList>
            <person name="Kim J.K."/>
            <person name="Kang M.S."/>
            <person name="Park S.C."/>
            <person name="Kim K.M."/>
            <person name="Choi K."/>
            <person name="Yoon M.H."/>
            <person name="Im W.T."/>
        </authorList>
    </citation>
    <scope>NUCLEOTIDE SEQUENCE [LARGE SCALE GENOMIC DNA]</scope>
    <source>
        <strain evidence="2 3">BS-11</strain>
    </source>
</reference>
<evidence type="ECO:0000313" key="2">
    <source>
        <dbReference type="EMBL" id="TXC63608.1"/>
    </source>
</evidence>
<dbReference type="Proteomes" id="UP000321249">
    <property type="component" value="Unassembled WGS sequence"/>
</dbReference>
<proteinExistence type="predicted"/>
<accession>A0A5C6TV81</accession>
<keyword evidence="1" id="KW-0732">Signal</keyword>
<dbReference type="Pfam" id="PF05960">
    <property type="entry name" value="DUF885"/>
    <property type="match status" value="1"/>
</dbReference>
<dbReference type="EMBL" id="VOQQ01000001">
    <property type="protein sequence ID" value="TXC63608.1"/>
    <property type="molecule type" value="Genomic_DNA"/>
</dbReference>
<feature type="chain" id="PRO_5022953243" evidence="1">
    <location>
        <begin position="18"/>
        <end position="592"/>
    </location>
</feature>
<keyword evidence="3" id="KW-1185">Reference proteome</keyword>